<name>A0A1I4XIY7_9FLAO</name>
<dbReference type="RefSeq" id="WP_093404386.1">
    <property type="nucleotide sequence ID" value="NZ_FOVL01000001.1"/>
</dbReference>
<dbReference type="Pfam" id="PF08818">
    <property type="entry name" value="DUF1801"/>
    <property type="match status" value="1"/>
</dbReference>
<dbReference type="STRING" id="287099.SAMN05660413_00045"/>
<sequence>MKKSENEKVQKFLGEIKLIDAEKSDTLIEIREIIFTHFPKTDERIMYGGIVFFLNDEMFSGLFLNKKHITLEFSKGFLMEDPNRTLEGKGKYRRHLKIFTKEDILSKGVSFLVKQAV</sequence>
<evidence type="ECO:0000259" key="1">
    <source>
        <dbReference type="Pfam" id="PF08818"/>
    </source>
</evidence>
<evidence type="ECO:0000313" key="3">
    <source>
        <dbReference type="Proteomes" id="UP000199153"/>
    </source>
</evidence>
<proteinExistence type="predicted"/>
<dbReference type="AlphaFoldDB" id="A0A1I4XIY7"/>
<feature type="domain" description="YdhG-like" evidence="1">
    <location>
        <begin position="25"/>
        <end position="117"/>
    </location>
</feature>
<dbReference type="InterPro" id="IPR014922">
    <property type="entry name" value="YdhG-like"/>
</dbReference>
<dbReference type="Gene3D" id="3.90.1150.200">
    <property type="match status" value="1"/>
</dbReference>
<keyword evidence="3" id="KW-1185">Reference proteome</keyword>
<dbReference type="Proteomes" id="UP000199153">
    <property type="component" value="Unassembled WGS sequence"/>
</dbReference>
<organism evidence="2 3">
    <name type="scientific">Salegentibacter flavus</name>
    <dbReference type="NCBI Taxonomy" id="287099"/>
    <lineage>
        <taxon>Bacteria</taxon>
        <taxon>Pseudomonadati</taxon>
        <taxon>Bacteroidota</taxon>
        <taxon>Flavobacteriia</taxon>
        <taxon>Flavobacteriales</taxon>
        <taxon>Flavobacteriaceae</taxon>
        <taxon>Salegentibacter</taxon>
    </lineage>
</organism>
<dbReference type="SUPFAM" id="SSF159888">
    <property type="entry name" value="YdhG-like"/>
    <property type="match status" value="1"/>
</dbReference>
<protein>
    <recommendedName>
        <fullName evidence="1">YdhG-like domain-containing protein</fullName>
    </recommendedName>
</protein>
<dbReference type="EMBL" id="FOVL01000001">
    <property type="protein sequence ID" value="SFN25200.1"/>
    <property type="molecule type" value="Genomic_DNA"/>
</dbReference>
<gene>
    <name evidence="2" type="ORF">SAMN05660413_00045</name>
</gene>
<evidence type="ECO:0000313" key="2">
    <source>
        <dbReference type="EMBL" id="SFN25200.1"/>
    </source>
</evidence>
<accession>A0A1I4XIY7</accession>
<dbReference type="OrthoDB" id="670608at2"/>
<reference evidence="2 3" key="1">
    <citation type="submission" date="2016-10" db="EMBL/GenBank/DDBJ databases">
        <authorList>
            <person name="de Groot N.N."/>
        </authorList>
    </citation>
    <scope>NUCLEOTIDE SEQUENCE [LARGE SCALE GENOMIC DNA]</scope>
    <source>
        <strain evidence="2 3">DSM 17794</strain>
    </source>
</reference>